<feature type="compositionally biased region" description="Polar residues" evidence="5">
    <location>
        <begin position="1"/>
        <end position="12"/>
    </location>
</feature>
<sequence>LPTATSHDTGSSVDGPAGARPPAEVHLADLRGFDLVVPPRKDAPGAHDDLLAACRRHGWAPAAVHEARHPQFALGLVLAGTAVALAPRTDDSAGVTWRPLVGEPLRRTSCVWRRARDPDHARAIADFTAVATAVLRTEAAMTPLDGVPARRVVPRPSSGFLA</sequence>
<feature type="region of interest" description="Disordered" evidence="5">
    <location>
        <begin position="1"/>
        <end position="22"/>
    </location>
</feature>
<evidence type="ECO:0000256" key="5">
    <source>
        <dbReference type="SAM" id="MobiDB-lite"/>
    </source>
</evidence>
<dbReference type="PANTHER" id="PTHR30346:SF0">
    <property type="entry name" value="HCA OPERON TRANSCRIPTIONAL ACTIVATOR HCAR"/>
    <property type="match status" value="1"/>
</dbReference>
<reference evidence="7 8" key="1">
    <citation type="submission" date="2019-05" db="EMBL/GenBank/DDBJ databases">
        <title>Draft genome sequence of Actinomadura sp. 14C53.</title>
        <authorList>
            <person name="Saricaoglu S."/>
            <person name="Isik K."/>
        </authorList>
    </citation>
    <scope>NUCLEOTIDE SEQUENCE [LARGE SCALE GENOMIC DNA]</scope>
    <source>
        <strain evidence="7 8">14C53</strain>
    </source>
</reference>
<evidence type="ECO:0000256" key="1">
    <source>
        <dbReference type="ARBA" id="ARBA00009437"/>
    </source>
</evidence>
<proteinExistence type="inferred from homology"/>
<dbReference type="GO" id="GO:0003700">
    <property type="term" value="F:DNA-binding transcription factor activity"/>
    <property type="evidence" value="ECO:0007669"/>
    <property type="project" value="TreeGrafter"/>
</dbReference>
<evidence type="ECO:0000256" key="3">
    <source>
        <dbReference type="ARBA" id="ARBA00023125"/>
    </source>
</evidence>
<dbReference type="AlphaFoldDB" id="A0A5C4J112"/>
<dbReference type="SUPFAM" id="SSF53850">
    <property type="entry name" value="Periplasmic binding protein-like II"/>
    <property type="match status" value="1"/>
</dbReference>
<gene>
    <name evidence="7" type="ORF">ETD83_36515</name>
</gene>
<keyword evidence="2" id="KW-0805">Transcription regulation</keyword>
<evidence type="ECO:0000256" key="4">
    <source>
        <dbReference type="ARBA" id="ARBA00023163"/>
    </source>
</evidence>
<name>A0A5C4J112_9ACTN</name>
<evidence type="ECO:0000259" key="6">
    <source>
        <dbReference type="Pfam" id="PF03466"/>
    </source>
</evidence>
<dbReference type="Proteomes" id="UP000309174">
    <property type="component" value="Unassembled WGS sequence"/>
</dbReference>
<accession>A0A5C4J112</accession>
<dbReference type="GO" id="GO:0003677">
    <property type="term" value="F:DNA binding"/>
    <property type="evidence" value="ECO:0007669"/>
    <property type="project" value="UniProtKB-KW"/>
</dbReference>
<dbReference type="GO" id="GO:0032993">
    <property type="term" value="C:protein-DNA complex"/>
    <property type="evidence" value="ECO:0007669"/>
    <property type="project" value="TreeGrafter"/>
</dbReference>
<evidence type="ECO:0000313" key="7">
    <source>
        <dbReference type="EMBL" id="TMQ90188.1"/>
    </source>
</evidence>
<evidence type="ECO:0000256" key="2">
    <source>
        <dbReference type="ARBA" id="ARBA00023015"/>
    </source>
</evidence>
<dbReference type="EMBL" id="VCKW01000317">
    <property type="protein sequence ID" value="TMQ90188.1"/>
    <property type="molecule type" value="Genomic_DNA"/>
</dbReference>
<evidence type="ECO:0000313" key="8">
    <source>
        <dbReference type="Proteomes" id="UP000309174"/>
    </source>
</evidence>
<keyword evidence="8" id="KW-1185">Reference proteome</keyword>
<feature type="domain" description="LysR substrate-binding" evidence="6">
    <location>
        <begin position="22"/>
        <end position="127"/>
    </location>
</feature>
<keyword evidence="4" id="KW-0804">Transcription</keyword>
<comment type="caution">
    <text evidence="7">The sequence shown here is derived from an EMBL/GenBank/DDBJ whole genome shotgun (WGS) entry which is preliminary data.</text>
</comment>
<dbReference type="PANTHER" id="PTHR30346">
    <property type="entry name" value="TRANSCRIPTIONAL DUAL REGULATOR HCAR-RELATED"/>
    <property type="match status" value="1"/>
</dbReference>
<organism evidence="7 8">
    <name type="scientific">Actinomadura soli</name>
    <dbReference type="NCBI Taxonomy" id="2508997"/>
    <lineage>
        <taxon>Bacteria</taxon>
        <taxon>Bacillati</taxon>
        <taxon>Actinomycetota</taxon>
        <taxon>Actinomycetes</taxon>
        <taxon>Streptosporangiales</taxon>
        <taxon>Thermomonosporaceae</taxon>
        <taxon>Actinomadura</taxon>
    </lineage>
</organism>
<keyword evidence="3" id="KW-0238">DNA-binding</keyword>
<comment type="similarity">
    <text evidence="1">Belongs to the LysR transcriptional regulatory family.</text>
</comment>
<dbReference type="Gene3D" id="3.40.190.10">
    <property type="entry name" value="Periplasmic binding protein-like II"/>
    <property type="match status" value="2"/>
</dbReference>
<dbReference type="RefSeq" id="WP_230421422.1">
    <property type="nucleotide sequence ID" value="NZ_VCKW01000317.1"/>
</dbReference>
<dbReference type="InterPro" id="IPR005119">
    <property type="entry name" value="LysR_subst-bd"/>
</dbReference>
<dbReference type="Pfam" id="PF03466">
    <property type="entry name" value="LysR_substrate"/>
    <property type="match status" value="1"/>
</dbReference>
<protein>
    <submittedName>
        <fullName evidence="7">LysR family transcriptional regulator</fullName>
    </submittedName>
</protein>
<feature type="non-terminal residue" evidence="7">
    <location>
        <position position="1"/>
    </location>
</feature>